<sequence length="208" mass="23745">MSALKYYFDLIRIIEEAYVLLPSSNRESSEIIDKWVRISTENITTLNRHLQSSGLSVGEKLRIQSIISALATLYGKFVNYSVVGGSLQSTEQLIRWKDLENVSQNRIRTSVVINLQHLNLRDFLLDAEKLITDKLTNIVTSEGNLKVNFVLACEFSNQTNNETVVEIKYFNVKNEAILPSTDIKKLFLENVVEKLLTQVEEFKKQDSG</sequence>
<name>D7FB69_9HYME</name>
<evidence type="ECO:0000313" key="1">
    <source>
        <dbReference type="EMBL" id="CBH26139.1"/>
    </source>
</evidence>
<protein>
    <submittedName>
        <fullName evidence="1">Uncharacterized protein NvLOC100114974</fullName>
    </submittedName>
</protein>
<organism evidence="1">
    <name type="scientific">Chelonus inanitus</name>
    <dbReference type="NCBI Taxonomy" id="49201"/>
    <lineage>
        <taxon>Eukaryota</taxon>
        <taxon>Metazoa</taxon>
        <taxon>Ecdysozoa</taxon>
        <taxon>Arthropoda</taxon>
        <taxon>Hexapoda</taxon>
        <taxon>Insecta</taxon>
        <taxon>Pterygota</taxon>
        <taxon>Neoptera</taxon>
        <taxon>Endopterygota</taxon>
        <taxon>Hymenoptera</taxon>
        <taxon>Apocrita</taxon>
        <taxon>Ichneumonoidea</taxon>
        <taxon>Braconidae</taxon>
        <taxon>Cheloninae</taxon>
        <taxon>Chelonus</taxon>
    </lineage>
</organism>
<dbReference type="AlphaFoldDB" id="D7FB69"/>
<dbReference type="EMBL" id="FN557477">
    <property type="protein sequence ID" value="CBH26139.1"/>
    <property type="molecule type" value="mRNA"/>
</dbReference>
<gene>
    <name evidence="1" type="primary">NvLOC100114974</name>
</gene>
<proteinExistence type="evidence at transcript level"/>
<reference evidence="1" key="1">
    <citation type="submission" date="2009-10" db="EMBL/GenBank/DDBJ databases">
        <authorList>
            <person name="Annaheim M."/>
        </authorList>
    </citation>
    <scope>NUCLEOTIDE SEQUENCE</scope>
    <source>
        <tissue evidence="1">Ovary</tissue>
    </source>
</reference>
<accession>D7FB69</accession>
<reference evidence="1" key="2">
    <citation type="submission" date="2010-06" db="EMBL/GenBank/DDBJ databases">
        <title>Identification of bracovirus particle proteins and analysis of their transcript levels at the stage of virion formation.</title>
        <authorList>
            <person name="Wetterwald C."/>
            <person name="Roth T."/>
            <person name="Kaeslin M."/>
            <person name="Anaheim M."/>
            <person name="Wespi G."/>
            <person name="Heller M."/>
            <person name="Meser P."/>
            <person name="Roditi I."/>
            <person name="Pfister-Wilhelm R."/>
            <person name="Bezier A."/>
            <person name="Gyapay G."/>
            <person name="Drezen J.M."/>
            <person name="Lanzrein B."/>
        </authorList>
    </citation>
    <scope>NUCLEOTIDE SEQUENCE</scope>
    <source>
        <tissue evidence="1">Ovary</tissue>
    </source>
</reference>